<dbReference type="EMBL" id="JAQQWK010000010">
    <property type="protein sequence ID" value="KAK8029869.1"/>
    <property type="molecule type" value="Genomic_DNA"/>
</dbReference>
<feature type="chain" id="PRO_5045122427" description="Carboxylesterase type B domain-containing protein" evidence="1">
    <location>
        <begin position="19"/>
        <end position="86"/>
    </location>
</feature>
<dbReference type="Gene3D" id="3.40.50.1820">
    <property type="entry name" value="alpha/beta hydrolase"/>
    <property type="match status" value="1"/>
</dbReference>
<proteinExistence type="predicted"/>
<keyword evidence="4" id="KW-1185">Reference proteome</keyword>
<sequence length="86" mass="9500">MWFSRYIVTVSLLTLSLATTPIETSLRVNTTSGLIVGHQAPNRTRVAEFLGIKYAAAPMGELRFAPPRRFAAPPGTFYKASKWVSD</sequence>
<evidence type="ECO:0000313" key="4">
    <source>
        <dbReference type="Proteomes" id="UP001444661"/>
    </source>
</evidence>
<protein>
    <recommendedName>
        <fullName evidence="2">Carboxylesterase type B domain-containing protein</fullName>
    </recommendedName>
</protein>
<gene>
    <name evidence="3" type="ORF">PG993_011160</name>
</gene>
<dbReference type="InterPro" id="IPR029058">
    <property type="entry name" value="AB_hydrolase_fold"/>
</dbReference>
<dbReference type="Proteomes" id="UP001444661">
    <property type="component" value="Unassembled WGS sequence"/>
</dbReference>
<accession>A0ABR1SDE9</accession>
<evidence type="ECO:0000256" key="1">
    <source>
        <dbReference type="SAM" id="SignalP"/>
    </source>
</evidence>
<organism evidence="3 4">
    <name type="scientific">Apiospora rasikravindrae</name>
    <dbReference type="NCBI Taxonomy" id="990691"/>
    <lineage>
        <taxon>Eukaryota</taxon>
        <taxon>Fungi</taxon>
        <taxon>Dikarya</taxon>
        <taxon>Ascomycota</taxon>
        <taxon>Pezizomycotina</taxon>
        <taxon>Sordariomycetes</taxon>
        <taxon>Xylariomycetidae</taxon>
        <taxon>Amphisphaeriales</taxon>
        <taxon>Apiosporaceae</taxon>
        <taxon>Apiospora</taxon>
    </lineage>
</organism>
<keyword evidence="1" id="KW-0732">Signal</keyword>
<feature type="signal peptide" evidence="1">
    <location>
        <begin position="1"/>
        <end position="18"/>
    </location>
</feature>
<evidence type="ECO:0000313" key="3">
    <source>
        <dbReference type="EMBL" id="KAK8029869.1"/>
    </source>
</evidence>
<dbReference type="SUPFAM" id="SSF53474">
    <property type="entry name" value="alpha/beta-Hydrolases"/>
    <property type="match status" value="1"/>
</dbReference>
<reference evidence="3 4" key="1">
    <citation type="submission" date="2023-01" db="EMBL/GenBank/DDBJ databases">
        <title>Analysis of 21 Apiospora genomes using comparative genomics revels a genus with tremendous synthesis potential of carbohydrate active enzymes and secondary metabolites.</title>
        <authorList>
            <person name="Sorensen T."/>
        </authorList>
    </citation>
    <scope>NUCLEOTIDE SEQUENCE [LARGE SCALE GENOMIC DNA]</scope>
    <source>
        <strain evidence="3 4">CBS 33761</strain>
    </source>
</reference>
<feature type="domain" description="Carboxylesterase type B" evidence="2">
    <location>
        <begin position="26"/>
        <end position="69"/>
    </location>
</feature>
<dbReference type="Pfam" id="PF00135">
    <property type="entry name" value="COesterase"/>
    <property type="match status" value="1"/>
</dbReference>
<evidence type="ECO:0000259" key="2">
    <source>
        <dbReference type="Pfam" id="PF00135"/>
    </source>
</evidence>
<comment type="caution">
    <text evidence="3">The sequence shown here is derived from an EMBL/GenBank/DDBJ whole genome shotgun (WGS) entry which is preliminary data.</text>
</comment>
<dbReference type="InterPro" id="IPR002018">
    <property type="entry name" value="CarbesteraseB"/>
</dbReference>
<name>A0ABR1SDE9_9PEZI</name>